<reference evidence="1" key="1">
    <citation type="submission" date="2020-04" db="EMBL/GenBank/DDBJ databases">
        <authorList>
            <person name="Zhang T."/>
        </authorList>
    </citation>
    <scope>NUCLEOTIDE SEQUENCE</scope>
    <source>
        <strain evidence="1">HKST-UBA02</strain>
    </source>
</reference>
<protein>
    <submittedName>
        <fullName evidence="1">Uncharacterized protein</fullName>
    </submittedName>
</protein>
<proteinExistence type="predicted"/>
<dbReference type="EMBL" id="JAGQHS010000048">
    <property type="protein sequence ID" value="MCA9756281.1"/>
    <property type="molecule type" value="Genomic_DNA"/>
</dbReference>
<gene>
    <name evidence="1" type="ORF">KDA27_10810</name>
</gene>
<reference evidence="1" key="2">
    <citation type="journal article" date="2021" name="Microbiome">
        <title>Successional dynamics and alternative stable states in a saline activated sludge microbial community over 9 years.</title>
        <authorList>
            <person name="Wang Y."/>
            <person name="Ye J."/>
            <person name="Ju F."/>
            <person name="Liu L."/>
            <person name="Boyd J.A."/>
            <person name="Deng Y."/>
            <person name="Parks D.H."/>
            <person name="Jiang X."/>
            <person name="Yin X."/>
            <person name="Woodcroft B.J."/>
            <person name="Tyson G.W."/>
            <person name="Hugenholtz P."/>
            <person name="Polz M.F."/>
            <person name="Zhang T."/>
        </authorList>
    </citation>
    <scope>NUCLEOTIDE SEQUENCE</scope>
    <source>
        <strain evidence="1">HKST-UBA02</strain>
    </source>
</reference>
<comment type="caution">
    <text evidence="1">The sequence shown here is derived from an EMBL/GenBank/DDBJ whole genome shotgun (WGS) entry which is preliminary data.</text>
</comment>
<sequence length="188" mass="20650">MESVRSRRFALLFGTIMVVLAVTLVVFAERAIRSRGEWTMEVRASEGRVSDVTASWTIELTPSVPAFVYAIVEGADGSLRLHVAGPSPEVTEAIPPERTFPVTVRLDGGETLLVMADPRPLWSIEEARAKARRTHADGPWLLDLDSVLEVRGVPKLPQGSSGARVSQVIPKGTDGEDRVRGLWARRWP</sequence>
<organism evidence="1 2">
    <name type="scientific">Eiseniibacteriota bacterium</name>
    <dbReference type="NCBI Taxonomy" id="2212470"/>
    <lineage>
        <taxon>Bacteria</taxon>
        <taxon>Candidatus Eiseniibacteriota</taxon>
    </lineage>
</organism>
<evidence type="ECO:0000313" key="1">
    <source>
        <dbReference type="EMBL" id="MCA9756281.1"/>
    </source>
</evidence>
<name>A0A956NC42_UNCEI</name>
<accession>A0A956NC42</accession>
<evidence type="ECO:0000313" key="2">
    <source>
        <dbReference type="Proteomes" id="UP000739538"/>
    </source>
</evidence>
<dbReference type="AlphaFoldDB" id="A0A956NC42"/>
<dbReference type="Proteomes" id="UP000739538">
    <property type="component" value="Unassembled WGS sequence"/>
</dbReference>